<organism evidence="2 3">
    <name type="scientific">Helicobacter cetorum (strain ATCC BAA-429 / MIT 00-7128)</name>
    <dbReference type="NCBI Taxonomy" id="182217"/>
    <lineage>
        <taxon>Bacteria</taxon>
        <taxon>Pseudomonadati</taxon>
        <taxon>Campylobacterota</taxon>
        <taxon>Epsilonproteobacteria</taxon>
        <taxon>Campylobacterales</taxon>
        <taxon>Helicobacteraceae</taxon>
        <taxon>Helicobacter</taxon>
    </lineage>
</organism>
<accession>I0ELA9</accession>
<dbReference type="HOGENOM" id="CLU_017994_1_0_7"/>
<dbReference type="Proteomes" id="UP000005010">
    <property type="component" value="Chromosome"/>
</dbReference>
<dbReference type="KEGG" id="hce:HCW_02225"/>
<dbReference type="PRINTS" id="PR01776">
    <property type="entry name" value="HPOMPFAMILY"/>
</dbReference>
<keyword evidence="3" id="KW-1185">Reference proteome</keyword>
<dbReference type="PATRIC" id="fig|182217.3.peg.462"/>
<dbReference type="Pfam" id="PF01856">
    <property type="entry name" value="HP_OMP"/>
    <property type="match status" value="1"/>
</dbReference>
<evidence type="ECO:0000313" key="3">
    <source>
        <dbReference type="Proteomes" id="UP000005010"/>
    </source>
</evidence>
<gene>
    <name evidence="2" type="ordered locus">HCW_02225</name>
</gene>
<feature type="region of interest" description="Disordered" evidence="1">
    <location>
        <begin position="62"/>
        <end position="105"/>
    </location>
</feature>
<protein>
    <recommendedName>
        <fullName evidence="4">Outer membrane protein HomB</fullName>
    </recommendedName>
</protein>
<proteinExistence type="predicted"/>
<evidence type="ECO:0000313" key="2">
    <source>
        <dbReference type="EMBL" id="AFI03728.1"/>
    </source>
</evidence>
<name>I0ELA9_HELC0</name>
<reference evidence="3" key="1">
    <citation type="submission" date="2012-04" db="EMBL/GenBank/DDBJ databases">
        <title>Complete genome sequence of Helicobacter cetorum strain MIT 00-7128.</title>
        <authorList>
            <person name="Kersulyte D."/>
            <person name="Berg D.E."/>
        </authorList>
    </citation>
    <scope>NUCLEOTIDE SEQUENCE [LARGE SCALE GENOMIC DNA]</scope>
    <source>
        <strain evidence="3">MIT 00-7128</strain>
    </source>
</reference>
<dbReference type="InterPro" id="IPR002718">
    <property type="entry name" value="OMP_Helicobacter"/>
</dbReference>
<sequence length="752" mass="84203">MNNDKSLTMNVKTLSKSACLVLASFLSECEAHPKSGFFVEGGFETGELQARQREKTRVLNNSYMPPIITSPSFPQNASKPENKPSVIEKPQEEKPQIDESQVEKPQQVVLKYPTLKSGADIKQLEQNIKAIDTTNSQDLFTKDNITDPSRSISTTAPIKITLANKEGKVSIQNYLPYDLSNVDVVVKYLPEGATDNSQMKEVKIATIAKLGADKEVLLDPKDFPNLKDYFDGDIDPQDFKIKPKEGDTSNTARVLNAVNSITTNIHGHFSNQEVYYSVCGKDTITGEKNPCFTDVSVTDAKNYFNTFLSIAYVIDSKEWEDMVRNAPFKFWDRRTGIIDPQTVIDRFRADTNDMTLKVLSPRANNGKLKGRASNGGGLLAVQSEFLDFSKLDLLKNNKYCQNNGSDLDRGHCLEQYGNASIVLHEFSHTKGYGLSDHKGNMTKHYSDSFVGLTLNAWIELGAKGDLPIYYENGKIASYDEGKVPKHSPGTRPIYYDCWGINVDDKNNCQPKNTPNASVIAQKEQDLQHAHARVMSNRHYLQLPNKDTTTTFAESSINASLSSMFSEHLSNTFIALSNQVNNNDNQTSTKEQTLKAPMLGFNAMLGYQQYFNDYVGLSYYGFFNYNNANLKGTLKQVSQLGLGVGSNLLLDFYTSYDNNSVRNVLGIFGGFRALWSNYKSNGLIKLNKNLGNIHFTTGINYRYKHSKFSIGIALPLLKQNINAKSVQDTTISEVELSETPKNMHIYFNYGWVF</sequence>
<feature type="compositionally biased region" description="Polar residues" evidence="1">
    <location>
        <begin position="62"/>
        <end position="79"/>
    </location>
</feature>
<dbReference type="RefSeq" id="WP_014660600.1">
    <property type="nucleotide sequence ID" value="NC_017737.1"/>
</dbReference>
<dbReference type="STRING" id="182217.HCW_02225"/>
<evidence type="ECO:0008006" key="4">
    <source>
        <dbReference type="Google" id="ProtNLM"/>
    </source>
</evidence>
<evidence type="ECO:0000256" key="1">
    <source>
        <dbReference type="SAM" id="MobiDB-lite"/>
    </source>
</evidence>
<dbReference type="EMBL" id="CP003479">
    <property type="protein sequence ID" value="AFI03728.1"/>
    <property type="molecule type" value="Genomic_DNA"/>
</dbReference>
<dbReference type="AlphaFoldDB" id="I0ELA9"/>